<sequence length="108" mass="11998">MWGLRSSKRSGLSRPSLSRGYLRSWRQPGQHTRPETPPSRTGSRSAGRTLCTGSLRRSLRLICSQGKERGLLGRSLTRCLMQLAKGRSLILCLNVSRSGMVPLFQSVN</sequence>
<protein>
    <submittedName>
        <fullName evidence="2">Uncharacterized protein</fullName>
    </submittedName>
</protein>
<proteinExistence type="predicted"/>
<evidence type="ECO:0000256" key="1">
    <source>
        <dbReference type="SAM" id="MobiDB-lite"/>
    </source>
</evidence>
<feature type="region of interest" description="Disordered" evidence="1">
    <location>
        <begin position="1"/>
        <end position="48"/>
    </location>
</feature>
<dbReference type="EMBL" id="GISG01265103">
    <property type="protein sequence ID" value="MBA4674905.1"/>
    <property type="molecule type" value="Transcribed_RNA"/>
</dbReference>
<accession>A0A7C9EX09</accession>
<reference evidence="2" key="2">
    <citation type="submission" date="2020-07" db="EMBL/GenBank/DDBJ databases">
        <authorList>
            <person name="Vera ALvarez R."/>
            <person name="Arias-Moreno D.M."/>
            <person name="Jimenez-Jacinto V."/>
            <person name="Jimenez-Bremont J.F."/>
            <person name="Swaminathan K."/>
            <person name="Moose S.P."/>
            <person name="Guerrero-Gonzalez M.L."/>
            <person name="Marino-Ramirez L."/>
            <person name="Landsman D."/>
            <person name="Rodriguez-Kessler M."/>
            <person name="Delgado-Sanchez P."/>
        </authorList>
    </citation>
    <scope>NUCLEOTIDE SEQUENCE</scope>
    <source>
        <tissue evidence="2">Cladode</tissue>
    </source>
</reference>
<dbReference type="AlphaFoldDB" id="A0A7C9EX09"/>
<feature type="compositionally biased region" description="Low complexity" evidence="1">
    <location>
        <begin position="1"/>
        <end position="24"/>
    </location>
</feature>
<reference evidence="2" key="1">
    <citation type="journal article" date="2013" name="J. Plant Res.">
        <title>Effect of fungi and light on seed germination of three Opuntia species from semiarid lands of central Mexico.</title>
        <authorList>
            <person name="Delgado-Sanchez P."/>
            <person name="Jimenez-Bremont J.F."/>
            <person name="Guerrero-Gonzalez Mde L."/>
            <person name="Flores J."/>
        </authorList>
    </citation>
    <scope>NUCLEOTIDE SEQUENCE</scope>
    <source>
        <tissue evidence="2">Cladode</tissue>
    </source>
</reference>
<name>A0A7C9EX09_OPUST</name>
<organism evidence="2">
    <name type="scientific">Opuntia streptacantha</name>
    <name type="common">Prickly pear cactus</name>
    <name type="synonym">Opuntia cardona</name>
    <dbReference type="NCBI Taxonomy" id="393608"/>
    <lineage>
        <taxon>Eukaryota</taxon>
        <taxon>Viridiplantae</taxon>
        <taxon>Streptophyta</taxon>
        <taxon>Embryophyta</taxon>
        <taxon>Tracheophyta</taxon>
        <taxon>Spermatophyta</taxon>
        <taxon>Magnoliopsida</taxon>
        <taxon>eudicotyledons</taxon>
        <taxon>Gunneridae</taxon>
        <taxon>Pentapetalae</taxon>
        <taxon>Caryophyllales</taxon>
        <taxon>Cactineae</taxon>
        <taxon>Cactaceae</taxon>
        <taxon>Opuntioideae</taxon>
        <taxon>Opuntia</taxon>
    </lineage>
</organism>
<evidence type="ECO:0000313" key="2">
    <source>
        <dbReference type="EMBL" id="MBA4674905.1"/>
    </source>
</evidence>